<dbReference type="SUPFAM" id="SSF52025">
    <property type="entry name" value="PA domain"/>
    <property type="match status" value="1"/>
</dbReference>
<evidence type="ECO:0000256" key="3">
    <source>
        <dbReference type="ARBA" id="ARBA00022723"/>
    </source>
</evidence>
<feature type="domain" description="Peptidase M28" evidence="8">
    <location>
        <begin position="294"/>
        <end position="512"/>
    </location>
</feature>
<dbReference type="InterPro" id="IPR045175">
    <property type="entry name" value="M28_fam"/>
</dbReference>
<evidence type="ECO:0000256" key="5">
    <source>
        <dbReference type="ARBA" id="ARBA00022801"/>
    </source>
</evidence>
<dbReference type="EMBL" id="BMZB01000001">
    <property type="protein sequence ID" value="GGZ21446.1"/>
    <property type="molecule type" value="Genomic_DNA"/>
</dbReference>
<dbReference type="GO" id="GO:0006508">
    <property type="term" value="P:proteolysis"/>
    <property type="evidence" value="ECO:0007669"/>
    <property type="project" value="UniProtKB-KW"/>
</dbReference>
<feature type="chain" id="PRO_5036697840" evidence="7">
    <location>
        <begin position="22"/>
        <end position="546"/>
    </location>
</feature>
<dbReference type="PANTHER" id="PTHR12147">
    <property type="entry name" value="METALLOPEPTIDASE M28 FAMILY MEMBER"/>
    <property type="match status" value="1"/>
</dbReference>
<dbReference type="GO" id="GO:0046872">
    <property type="term" value="F:metal ion binding"/>
    <property type="evidence" value="ECO:0007669"/>
    <property type="project" value="UniProtKB-KW"/>
</dbReference>
<keyword evidence="10" id="KW-1185">Reference proteome</keyword>
<dbReference type="PANTHER" id="PTHR12147:SF56">
    <property type="entry name" value="AMINOPEPTIDASE YDR415C-RELATED"/>
    <property type="match status" value="1"/>
</dbReference>
<evidence type="ECO:0000256" key="7">
    <source>
        <dbReference type="SAM" id="SignalP"/>
    </source>
</evidence>
<keyword evidence="5" id="KW-0378">Hydrolase</keyword>
<dbReference type="InterPro" id="IPR007484">
    <property type="entry name" value="Peptidase_M28"/>
</dbReference>
<organism evidence="9 10">
    <name type="scientific">Asticcacaulis endophyticus</name>
    <dbReference type="NCBI Taxonomy" id="1395890"/>
    <lineage>
        <taxon>Bacteria</taxon>
        <taxon>Pseudomonadati</taxon>
        <taxon>Pseudomonadota</taxon>
        <taxon>Alphaproteobacteria</taxon>
        <taxon>Caulobacterales</taxon>
        <taxon>Caulobacteraceae</taxon>
        <taxon>Asticcacaulis</taxon>
    </lineage>
</organism>
<name>A0A918UMV8_9CAUL</name>
<sequence>MRTQILTLSVSLMALAAAAGAEPVISGARISDDVKVLSSDEFAGRGVATPAEDKVVAFVSKAYKDAGLEPGGENGGWTQTVKLRKFQVSDPSLSLNLKGQPMPLVQGEDITASTRGALGAVSFTDAPLVFAGYGVTAPERGWDDFKDVDVKGKIIVVLINDPDFYQPESRTFNGKAMTYYGRWTYKFEEAARKGAAGVMIIHDSAAASYGWNTVKNSWSVAQFDIVRPDPSVTSPKLESWISADAATKIFAAAGLDLNALKIAARSKDFKPVPLDGITLSGGYKVAAEEVVSRNIIGQLKGAKRPDETVFYMAHWDHIGIGTPDADGDAIFNGAVDNATGVAALIELARAFKASGKIPDRTVAFIAVTAEESGLLGSEYYASNPIYPLAKTVGGINMDALNVSGRTRNVEVVGSGQSSLEDDLKTLAAAQDRVLTPDETPEAGYFFRSDHFPLAKRGVPVLYAASGLDMVEGGVTAGRAFDEDYRKNRYHQANDEWSADWDLSGLAEDVALYYQLGAKLANSTVWPQWRETSEFKAARDKTAVARP</sequence>
<dbReference type="SUPFAM" id="SSF53187">
    <property type="entry name" value="Zn-dependent exopeptidases"/>
    <property type="match status" value="1"/>
</dbReference>
<keyword evidence="2" id="KW-0645">Protease</keyword>
<dbReference type="CDD" id="cd05660">
    <property type="entry name" value="M28_like_PA"/>
    <property type="match status" value="1"/>
</dbReference>
<keyword evidence="3" id="KW-0479">Metal-binding</keyword>
<keyword evidence="6" id="KW-0862">Zinc</keyword>
<dbReference type="FunFam" id="3.40.630.10:FF:000088">
    <property type="entry name" value="Peptidase M20"/>
    <property type="match status" value="1"/>
</dbReference>
<dbReference type="AlphaFoldDB" id="A0A918UMV8"/>
<reference evidence="9" key="1">
    <citation type="journal article" date="2014" name="Int. J. Syst. Evol. Microbiol.">
        <title>Complete genome sequence of Corynebacterium casei LMG S-19264T (=DSM 44701T), isolated from a smear-ripened cheese.</title>
        <authorList>
            <consortium name="US DOE Joint Genome Institute (JGI-PGF)"/>
            <person name="Walter F."/>
            <person name="Albersmeier A."/>
            <person name="Kalinowski J."/>
            <person name="Ruckert C."/>
        </authorList>
    </citation>
    <scope>NUCLEOTIDE SEQUENCE</scope>
    <source>
        <strain evidence="9">KCTC 32296</strain>
    </source>
</reference>
<dbReference type="RefSeq" id="WP_189484574.1">
    <property type="nucleotide sequence ID" value="NZ_BMZB01000001.1"/>
</dbReference>
<evidence type="ECO:0000259" key="8">
    <source>
        <dbReference type="Pfam" id="PF04389"/>
    </source>
</evidence>
<evidence type="ECO:0000256" key="4">
    <source>
        <dbReference type="ARBA" id="ARBA00022729"/>
    </source>
</evidence>
<gene>
    <name evidence="9" type="ORF">GCM10011273_02670</name>
</gene>
<dbReference type="Gene3D" id="3.40.630.10">
    <property type="entry name" value="Zn peptidases"/>
    <property type="match status" value="1"/>
</dbReference>
<comment type="caution">
    <text evidence="9">The sequence shown here is derived from an EMBL/GenBank/DDBJ whole genome shotgun (WGS) entry which is preliminary data.</text>
</comment>
<keyword evidence="1" id="KW-0031">Aminopeptidase</keyword>
<evidence type="ECO:0000256" key="1">
    <source>
        <dbReference type="ARBA" id="ARBA00022438"/>
    </source>
</evidence>
<feature type="signal peptide" evidence="7">
    <location>
        <begin position="1"/>
        <end position="21"/>
    </location>
</feature>
<accession>A0A918UMV8</accession>
<evidence type="ECO:0000256" key="2">
    <source>
        <dbReference type="ARBA" id="ARBA00022670"/>
    </source>
</evidence>
<dbReference type="GO" id="GO:0008235">
    <property type="term" value="F:metalloexopeptidase activity"/>
    <property type="evidence" value="ECO:0007669"/>
    <property type="project" value="InterPro"/>
</dbReference>
<reference evidence="9" key="2">
    <citation type="submission" date="2020-09" db="EMBL/GenBank/DDBJ databases">
        <authorList>
            <person name="Sun Q."/>
            <person name="Kim S."/>
        </authorList>
    </citation>
    <scope>NUCLEOTIDE SEQUENCE</scope>
    <source>
        <strain evidence="9">KCTC 32296</strain>
    </source>
</reference>
<dbReference type="GO" id="GO:0004177">
    <property type="term" value="F:aminopeptidase activity"/>
    <property type="evidence" value="ECO:0007669"/>
    <property type="project" value="UniProtKB-KW"/>
</dbReference>
<evidence type="ECO:0000256" key="6">
    <source>
        <dbReference type="ARBA" id="ARBA00022833"/>
    </source>
</evidence>
<protein>
    <submittedName>
        <fullName evidence="9">M28-family zinc peptidase</fullName>
    </submittedName>
</protein>
<proteinExistence type="predicted"/>
<keyword evidence="4 7" id="KW-0732">Signal</keyword>
<dbReference type="InterPro" id="IPR046450">
    <property type="entry name" value="PA_dom_sf"/>
</dbReference>
<evidence type="ECO:0000313" key="10">
    <source>
        <dbReference type="Proteomes" id="UP000662572"/>
    </source>
</evidence>
<evidence type="ECO:0000313" key="9">
    <source>
        <dbReference type="EMBL" id="GGZ21446.1"/>
    </source>
</evidence>
<dbReference type="CDD" id="cd04821">
    <property type="entry name" value="PA_M28_1_2"/>
    <property type="match status" value="1"/>
</dbReference>
<dbReference type="Pfam" id="PF04389">
    <property type="entry name" value="Peptidase_M28"/>
    <property type="match status" value="1"/>
</dbReference>
<dbReference type="Gene3D" id="3.50.30.30">
    <property type="match status" value="1"/>
</dbReference>
<dbReference type="Proteomes" id="UP000662572">
    <property type="component" value="Unassembled WGS sequence"/>
</dbReference>